<feature type="compositionally biased region" description="Acidic residues" evidence="11">
    <location>
        <begin position="1"/>
        <end position="10"/>
    </location>
</feature>
<dbReference type="InterPro" id="IPR001214">
    <property type="entry name" value="SET_dom"/>
</dbReference>
<dbReference type="Gene3D" id="3.30.160.60">
    <property type="entry name" value="Classic Zinc Finger"/>
    <property type="match status" value="5"/>
</dbReference>
<dbReference type="GO" id="GO:0008757">
    <property type="term" value="F:S-adenosylmethionine-dependent methyltransferase activity"/>
    <property type="evidence" value="ECO:0007669"/>
    <property type="project" value="UniProtKB-ARBA"/>
</dbReference>
<keyword evidence="3" id="KW-0677">Repeat</keyword>
<evidence type="ECO:0000256" key="8">
    <source>
        <dbReference type="ARBA" id="ARBA00023163"/>
    </source>
</evidence>
<feature type="region of interest" description="Disordered" evidence="11">
    <location>
        <begin position="528"/>
        <end position="632"/>
    </location>
</feature>
<keyword evidence="6" id="KW-0805">Transcription regulation</keyword>
<dbReference type="GO" id="GO:0005634">
    <property type="term" value="C:nucleus"/>
    <property type="evidence" value="ECO:0007669"/>
    <property type="project" value="UniProtKB-SubCell"/>
</dbReference>
<dbReference type="GO" id="GO:0003677">
    <property type="term" value="F:DNA binding"/>
    <property type="evidence" value="ECO:0007669"/>
    <property type="project" value="UniProtKB-KW"/>
</dbReference>
<keyword evidence="9" id="KW-0539">Nucleus</keyword>
<feature type="compositionally biased region" description="Acidic residues" evidence="11">
    <location>
        <begin position="888"/>
        <end position="901"/>
    </location>
</feature>
<dbReference type="PROSITE" id="PS00028">
    <property type="entry name" value="ZINC_FINGER_C2H2_1"/>
    <property type="match status" value="5"/>
</dbReference>
<dbReference type="PANTHER" id="PTHR16515:SF49">
    <property type="entry name" value="GASTRULA ZINC FINGER PROTEIN XLCGF49.1-LIKE-RELATED"/>
    <property type="match status" value="1"/>
</dbReference>
<evidence type="ECO:0000313" key="13">
    <source>
        <dbReference type="EMBL" id="KAK9729835.1"/>
    </source>
</evidence>
<keyword evidence="5" id="KW-0862">Zinc</keyword>
<feature type="region of interest" description="Disordered" evidence="11">
    <location>
        <begin position="871"/>
        <end position="908"/>
    </location>
</feature>
<evidence type="ECO:0000256" key="10">
    <source>
        <dbReference type="PROSITE-ProRule" id="PRU00042"/>
    </source>
</evidence>
<dbReference type="Pfam" id="PF00096">
    <property type="entry name" value="zf-C2H2"/>
    <property type="match status" value="5"/>
</dbReference>
<feature type="domain" description="C2H2-type" evidence="12">
    <location>
        <begin position="407"/>
        <end position="434"/>
    </location>
</feature>
<evidence type="ECO:0000256" key="9">
    <source>
        <dbReference type="ARBA" id="ARBA00023242"/>
    </source>
</evidence>
<feature type="domain" description="C2H2-type" evidence="12">
    <location>
        <begin position="292"/>
        <end position="320"/>
    </location>
</feature>
<dbReference type="InterPro" id="IPR046341">
    <property type="entry name" value="SET_dom_sf"/>
</dbReference>
<evidence type="ECO:0000256" key="1">
    <source>
        <dbReference type="ARBA" id="ARBA00004123"/>
    </source>
</evidence>
<reference evidence="13 14" key="1">
    <citation type="journal article" date="2024" name="BMC Genomics">
        <title>De novo assembly and annotation of Popillia japonica's genome with initial clues to its potential as an invasive pest.</title>
        <authorList>
            <person name="Cucini C."/>
            <person name="Boschi S."/>
            <person name="Funari R."/>
            <person name="Cardaioli E."/>
            <person name="Iannotti N."/>
            <person name="Marturano G."/>
            <person name="Paoli F."/>
            <person name="Bruttini M."/>
            <person name="Carapelli A."/>
            <person name="Frati F."/>
            <person name="Nardi F."/>
        </authorList>
    </citation>
    <scope>NUCLEOTIDE SEQUENCE [LARGE SCALE GENOMIC DNA]</scope>
    <source>
        <strain evidence="13">DMR45628</strain>
    </source>
</reference>
<name>A0AAW1L721_POPJA</name>
<evidence type="ECO:0000256" key="11">
    <source>
        <dbReference type="SAM" id="MobiDB-lite"/>
    </source>
</evidence>
<dbReference type="GO" id="GO:0008170">
    <property type="term" value="F:N-methyltransferase activity"/>
    <property type="evidence" value="ECO:0007669"/>
    <property type="project" value="UniProtKB-ARBA"/>
</dbReference>
<feature type="region of interest" description="Disordered" evidence="11">
    <location>
        <begin position="823"/>
        <end position="848"/>
    </location>
</feature>
<dbReference type="GO" id="GO:0010468">
    <property type="term" value="P:regulation of gene expression"/>
    <property type="evidence" value="ECO:0007669"/>
    <property type="project" value="TreeGrafter"/>
</dbReference>
<keyword evidence="7" id="KW-0238">DNA-binding</keyword>
<evidence type="ECO:0000313" key="14">
    <source>
        <dbReference type="Proteomes" id="UP001458880"/>
    </source>
</evidence>
<dbReference type="Proteomes" id="UP001458880">
    <property type="component" value="Unassembled WGS sequence"/>
</dbReference>
<dbReference type="SMART" id="SM00355">
    <property type="entry name" value="ZnF_C2H2"/>
    <property type="match status" value="7"/>
</dbReference>
<dbReference type="FunFam" id="3.30.160.60:FF:000159">
    <property type="entry name" value="Mds1 and evi1 complex locus protein"/>
    <property type="match status" value="1"/>
</dbReference>
<feature type="domain" description="C2H2-type" evidence="12">
    <location>
        <begin position="350"/>
        <end position="377"/>
    </location>
</feature>
<evidence type="ECO:0000256" key="6">
    <source>
        <dbReference type="ARBA" id="ARBA00023015"/>
    </source>
</evidence>
<dbReference type="GO" id="GO:0008276">
    <property type="term" value="F:protein methyltransferase activity"/>
    <property type="evidence" value="ECO:0007669"/>
    <property type="project" value="UniProtKB-ARBA"/>
</dbReference>
<dbReference type="FunFam" id="3.30.160.60:FF:000126">
    <property type="entry name" value="Mds1 and evi1 complex locus protein"/>
    <property type="match status" value="1"/>
</dbReference>
<dbReference type="FunFam" id="3.30.160.60:FF:000150">
    <property type="entry name" value="Mds1 and evi1 complex locus protein"/>
    <property type="match status" value="1"/>
</dbReference>
<comment type="caution">
    <text evidence="13">The sequence shown here is derived from an EMBL/GenBank/DDBJ whole genome shotgun (WGS) entry which is preliminary data.</text>
</comment>
<feature type="compositionally biased region" description="Polar residues" evidence="11">
    <location>
        <begin position="562"/>
        <end position="579"/>
    </location>
</feature>
<comment type="subcellular location">
    <subcellularLocation>
        <location evidence="1">Nucleus</location>
    </subcellularLocation>
</comment>
<feature type="region of interest" description="Disordered" evidence="11">
    <location>
        <begin position="223"/>
        <end position="261"/>
    </location>
</feature>
<dbReference type="InterPro" id="IPR036236">
    <property type="entry name" value="Znf_C2H2_sf"/>
</dbReference>
<proteinExistence type="predicted"/>
<evidence type="ECO:0000256" key="4">
    <source>
        <dbReference type="ARBA" id="ARBA00022771"/>
    </source>
</evidence>
<keyword evidence="14" id="KW-1185">Reference proteome</keyword>
<evidence type="ECO:0000256" key="3">
    <source>
        <dbReference type="ARBA" id="ARBA00022737"/>
    </source>
</evidence>
<evidence type="ECO:0000259" key="12">
    <source>
        <dbReference type="PROSITE" id="PS50157"/>
    </source>
</evidence>
<dbReference type="PROSITE" id="PS50157">
    <property type="entry name" value="ZINC_FINGER_C2H2_2"/>
    <property type="match status" value="6"/>
</dbReference>
<gene>
    <name evidence="13" type="ORF">QE152_g15713</name>
</gene>
<dbReference type="Pfam" id="PF21549">
    <property type="entry name" value="PRDM2_PR"/>
    <property type="match status" value="1"/>
</dbReference>
<accession>A0AAW1L721</accession>
<keyword evidence="4 10" id="KW-0863">Zinc-finger</keyword>
<protein>
    <submittedName>
        <fullName evidence="13">Zinc finger, C2H2 type</fullName>
    </submittedName>
</protein>
<evidence type="ECO:0000256" key="5">
    <source>
        <dbReference type="ARBA" id="ARBA00022833"/>
    </source>
</evidence>
<dbReference type="EMBL" id="JASPKY010000157">
    <property type="protein sequence ID" value="KAK9729835.1"/>
    <property type="molecule type" value="Genomic_DNA"/>
</dbReference>
<dbReference type="AlphaFoldDB" id="A0AAW1L721"/>
<dbReference type="InterPro" id="IPR013087">
    <property type="entry name" value="Znf_C2H2_type"/>
</dbReference>
<keyword evidence="2" id="KW-0479">Metal-binding</keyword>
<dbReference type="FunFam" id="3.30.160.60:FF:001912">
    <property type="entry name" value="Hamlet, isoform B"/>
    <property type="match status" value="1"/>
</dbReference>
<feature type="compositionally biased region" description="Acidic residues" evidence="11">
    <location>
        <begin position="248"/>
        <end position="260"/>
    </location>
</feature>
<dbReference type="PANTHER" id="PTHR16515">
    <property type="entry name" value="PR DOMAIN ZINC FINGER PROTEIN"/>
    <property type="match status" value="1"/>
</dbReference>
<feature type="domain" description="C2H2-type" evidence="12">
    <location>
        <begin position="803"/>
        <end position="830"/>
    </location>
</feature>
<dbReference type="Gene3D" id="2.170.270.10">
    <property type="entry name" value="SET domain"/>
    <property type="match status" value="1"/>
</dbReference>
<keyword evidence="8" id="KW-0804">Transcription</keyword>
<evidence type="ECO:0000256" key="2">
    <source>
        <dbReference type="ARBA" id="ARBA00022723"/>
    </source>
</evidence>
<feature type="compositionally biased region" description="Basic and acidic residues" evidence="11">
    <location>
        <begin position="232"/>
        <end position="241"/>
    </location>
</feature>
<dbReference type="SUPFAM" id="SSF57667">
    <property type="entry name" value="beta-beta-alpha zinc fingers"/>
    <property type="match status" value="3"/>
</dbReference>
<feature type="compositionally biased region" description="Basic and acidic residues" evidence="11">
    <location>
        <begin position="585"/>
        <end position="609"/>
    </location>
</feature>
<dbReference type="InterPro" id="IPR050331">
    <property type="entry name" value="Zinc_finger"/>
</dbReference>
<feature type="compositionally biased region" description="Polar residues" evidence="11">
    <location>
        <begin position="871"/>
        <end position="884"/>
    </location>
</feature>
<dbReference type="GO" id="GO:0008270">
    <property type="term" value="F:zinc ion binding"/>
    <property type="evidence" value="ECO:0007669"/>
    <property type="project" value="UniProtKB-KW"/>
</dbReference>
<feature type="domain" description="C2H2-type" evidence="12">
    <location>
        <begin position="321"/>
        <end position="349"/>
    </location>
</feature>
<organism evidence="13 14">
    <name type="scientific">Popillia japonica</name>
    <name type="common">Japanese beetle</name>
    <dbReference type="NCBI Taxonomy" id="7064"/>
    <lineage>
        <taxon>Eukaryota</taxon>
        <taxon>Metazoa</taxon>
        <taxon>Ecdysozoa</taxon>
        <taxon>Arthropoda</taxon>
        <taxon>Hexapoda</taxon>
        <taxon>Insecta</taxon>
        <taxon>Pterygota</taxon>
        <taxon>Neoptera</taxon>
        <taxon>Endopterygota</taxon>
        <taxon>Coleoptera</taxon>
        <taxon>Polyphaga</taxon>
        <taxon>Scarabaeiformia</taxon>
        <taxon>Scarabaeidae</taxon>
        <taxon>Rutelinae</taxon>
        <taxon>Popillia</taxon>
    </lineage>
</organism>
<sequence length="961" mass="109123">MTEGSEDELELTTINSESHRESDISMEHKMIPLPSDFNEFSNNNDMNTAEITREHLKLTLKPVEQLYANDKFLKQEQIDHYDHFKYVNDKLIKDQLNGIKKAKEMVLEKGTLPPELEIKEYGVFAKCNIARGAKYGPFQGKWAGLPQDPRFAWEVVAGSSVRGWLDGSLDTHNWLKLIRSTHNKGSCNVRHFLQGGQLWYETVLDIPAGSELLLEPKEPLNLQDMFGDSTSADERSDRETASQHSGTVEDEREDAEEDDNETRCCVCDQPYPDVDKLDEHLVTKHNYRKDEYSCDLCPKTYSYRPSLIKHKAIQHGEHKKYHCENCTKVFTDPSNLQRHIRTHHVGARSHACPECGKTFATSSGLKQHTHIHSSVKPFQCEVCFKAYTQFSNLCRHKRMHADCRMQIKCVKCSQSFSTVTSLSKHKRFCDSTTPAPSLGNHQQIPLSPMGSNNPFSMYRPPACPLPFFPPHFPPYPQLFPTSGPPAPPFINPLLFNQLPKLKPESSDEIPLKKRRTISPERISPLKERFTPPRFTQITAKVSPPTAEEAHLTPSPARPPISSIFSNSTSREQVGGSQVISEDEDHPYPKDLSRNKDGEASPSSRIEENSKSSSSSEEDGEKPLDLSVGKKEVKVKPTDVEMVEKYQSPSPQHKMEDEKIEVVDVDDTNDKEKERGFEKPATMACPRPIHPIHQFFDMPNFSFQNPASERLLPPPFGPSRFSFLNTLQQQRSYDLLRPGLQNFGAVKSYHDVVQAQQQVQGKIKDRYACKFCGKILREILQHIEQPPETREEHRPTNHNKEKPFKCPLCDRCFGQQTNLDRHLKKHEADDGSGGVAVADSPGSSNENEREDAYFDEIRTFMGKVTYSGGDSFNQTGLYTPPNTHNIQKDDEDSETYSEESPQEDYPVNKINFTAQSASVKQEIKDEMLNNNDQSLTAQSASVKQEIKDEMLNNNDQSLEVST</sequence>
<feature type="domain" description="C2H2-type" evidence="12">
    <location>
        <begin position="378"/>
        <end position="405"/>
    </location>
</feature>
<feature type="compositionally biased region" description="Basic and acidic residues" evidence="11">
    <location>
        <begin position="620"/>
        <end position="632"/>
    </location>
</feature>
<evidence type="ECO:0000256" key="7">
    <source>
        <dbReference type="ARBA" id="ARBA00023125"/>
    </source>
</evidence>
<feature type="region of interest" description="Disordered" evidence="11">
    <location>
        <begin position="1"/>
        <end position="21"/>
    </location>
</feature>